<sequence length="172" mass="17890">MPDRAGQTWPAQGCPNLEGQPPLPFFSSSSLCLLLLLDFTAATPSQRSLRRKCRESTLPPDCTSVLRAISGAAVAVVFQSPSAVAVGCSQSKLAAVSRCSGAVRVAIAGLEPIDLAAARTAPATASAAAQCRRGSSNPHSSGIRALKRLKLSGALVDQRPDLSAIDYPYLPF</sequence>
<accession>A0ACC0ALH3</accession>
<protein>
    <submittedName>
        <fullName evidence="1">Uncharacterized protein</fullName>
    </submittedName>
</protein>
<organism evidence="1 2">
    <name type="scientific">Catharanthus roseus</name>
    <name type="common">Madagascar periwinkle</name>
    <name type="synonym">Vinca rosea</name>
    <dbReference type="NCBI Taxonomy" id="4058"/>
    <lineage>
        <taxon>Eukaryota</taxon>
        <taxon>Viridiplantae</taxon>
        <taxon>Streptophyta</taxon>
        <taxon>Embryophyta</taxon>
        <taxon>Tracheophyta</taxon>
        <taxon>Spermatophyta</taxon>
        <taxon>Magnoliopsida</taxon>
        <taxon>eudicotyledons</taxon>
        <taxon>Gunneridae</taxon>
        <taxon>Pentapetalae</taxon>
        <taxon>asterids</taxon>
        <taxon>lamiids</taxon>
        <taxon>Gentianales</taxon>
        <taxon>Apocynaceae</taxon>
        <taxon>Rauvolfioideae</taxon>
        <taxon>Vinceae</taxon>
        <taxon>Catharanthinae</taxon>
        <taxon>Catharanthus</taxon>
    </lineage>
</organism>
<evidence type="ECO:0000313" key="1">
    <source>
        <dbReference type="EMBL" id="KAI5661813.1"/>
    </source>
</evidence>
<dbReference type="Proteomes" id="UP001060085">
    <property type="component" value="Linkage Group LG05"/>
</dbReference>
<reference evidence="2" key="1">
    <citation type="journal article" date="2023" name="Nat. Plants">
        <title>Single-cell RNA sequencing provides a high-resolution roadmap for understanding the multicellular compartmentation of specialized metabolism.</title>
        <authorList>
            <person name="Sun S."/>
            <person name="Shen X."/>
            <person name="Li Y."/>
            <person name="Li Y."/>
            <person name="Wang S."/>
            <person name="Li R."/>
            <person name="Zhang H."/>
            <person name="Shen G."/>
            <person name="Guo B."/>
            <person name="Wei J."/>
            <person name="Xu J."/>
            <person name="St-Pierre B."/>
            <person name="Chen S."/>
            <person name="Sun C."/>
        </authorList>
    </citation>
    <scope>NUCLEOTIDE SEQUENCE [LARGE SCALE GENOMIC DNA]</scope>
</reference>
<dbReference type="EMBL" id="CM044705">
    <property type="protein sequence ID" value="KAI5661813.1"/>
    <property type="molecule type" value="Genomic_DNA"/>
</dbReference>
<evidence type="ECO:0000313" key="2">
    <source>
        <dbReference type="Proteomes" id="UP001060085"/>
    </source>
</evidence>
<name>A0ACC0ALH3_CATRO</name>
<keyword evidence="2" id="KW-1185">Reference proteome</keyword>
<gene>
    <name evidence="1" type="ORF">M9H77_21136</name>
</gene>
<comment type="caution">
    <text evidence="1">The sequence shown here is derived from an EMBL/GenBank/DDBJ whole genome shotgun (WGS) entry which is preliminary data.</text>
</comment>
<proteinExistence type="predicted"/>